<dbReference type="Proteomes" id="UP000319613">
    <property type="component" value="Unassembled WGS sequence"/>
</dbReference>
<comment type="caution">
    <text evidence="3">The sequence shown here is derived from an EMBL/GenBank/DDBJ whole genome shotgun (WGS) entry which is preliminary data.</text>
</comment>
<evidence type="ECO:0000256" key="1">
    <source>
        <dbReference type="ARBA" id="ARBA00006611"/>
    </source>
</evidence>
<evidence type="ECO:0000313" key="3">
    <source>
        <dbReference type="EMBL" id="TSC66432.1"/>
    </source>
</evidence>
<gene>
    <name evidence="3" type="ORF">G01um101477_89</name>
</gene>
<organism evidence="3 4">
    <name type="scientific">Candidatus Doudnabacteria bacterium Gr01-1014_77</name>
    <dbReference type="NCBI Taxonomy" id="2017133"/>
    <lineage>
        <taxon>Bacteria</taxon>
        <taxon>Candidatus Doudnaibacteriota</taxon>
    </lineage>
</organism>
<dbReference type="Gene3D" id="3.30.450.90">
    <property type="match status" value="1"/>
</dbReference>
<dbReference type="EMBL" id="VMFF01000005">
    <property type="protein sequence ID" value="TSC66432.1"/>
    <property type="molecule type" value="Genomic_DNA"/>
</dbReference>
<comment type="similarity">
    <text evidence="1">Belongs to the GSP E family.</text>
</comment>
<dbReference type="InterPro" id="IPR006321">
    <property type="entry name" value="PilT/PilU"/>
</dbReference>
<accession>A0A554JDG4</accession>
<dbReference type="GO" id="GO:0016887">
    <property type="term" value="F:ATP hydrolysis activity"/>
    <property type="evidence" value="ECO:0007669"/>
    <property type="project" value="InterPro"/>
</dbReference>
<dbReference type="InterPro" id="IPR027417">
    <property type="entry name" value="P-loop_NTPase"/>
</dbReference>
<name>A0A554JDG4_9BACT</name>
<feature type="domain" description="Bacterial type II secretion system protein E" evidence="2">
    <location>
        <begin position="9"/>
        <end position="278"/>
    </location>
</feature>
<dbReference type="Gene3D" id="3.40.50.300">
    <property type="entry name" value="P-loop containing nucleotide triphosphate hydrolases"/>
    <property type="match status" value="1"/>
</dbReference>
<dbReference type="InterPro" id="IPR050921">
    <property type="entry name" value="T4SS_GSP_E_ATPase"/>
</dbReference>
<dbReference type="NCBIfam" id="TIGR01420">
    <property type="entry name" value="pilT_fam"/>
    <property type="match status" value="1"/>
</dbReference>
<sequence length="359" mass="40058">MYKASELELNKLLGIVLERNASDLHLITGEPPIIRVDGALLKMEEYEVLNIDSITALLDLMLNPVQKAQFEKQQDFDFAYSFKDNVRFRVNAYKQKGQLAAAFRLIPNKIKTVSELNLPESILNLTQHKQGLVLFVGPTGHGKSTALASMIDYINQTRAEHILTIEDPIEFLFTSHQSIINQRELYIDTPSFEQALRASLREDCNVLLVGEMRDLESISATITLAETGHLIFATLHTNDAAQSIDRIIDVFPPHQQTQIKSQLANVLLGVVSMRLLPKIGGGRVPAVEVLLSNTAVKNMIREGKTYEMDNVVHTNADEGMVSLDHSLANLVSRGLVSTDDAMSYVKDRDFFQSLVSRGI</sequence>
<dbReference type="PANTHER" id="PTHR30486">
    <property type="entry name" value="TWITCHING MOTILITY PROTEIN PILT"/>
    <property type="match status" value="1"/>
</dbReference>
<reference evidence="3 4" key="1">
    <citation type="submission" date="2017-07" db="EMBL/GenBank/DDBJ databases">
        <title>Mechanisms for carbon and nitrogen cycling indicate functional differentiation within the Candidate Phyla Radiation.</title>
        <authorList>
            <person name="Danczak R.E."/>
            <person name="Johnston M.D."/>
            <person name="Kenah C."/>
            <person name="Slattery M."/>
            <person name="Wrighton K.C."/>
            <person name="Wilkins M.J."/>
        </authorList>
    </citation>
    <scope>NUCLEOTIDE SEQUENCE [LARGE SCALE GENOMIC DNA]</scope>
    <source>
        <strain evidence="3">Gr01-1014_77</strain>
    </source>
</reference>
<dbReference type="GO" id="GO:0005524">
    <property type="term" value="F:ATP binding"/>
    <property type="evidence" value="ECO:0007669"/>
    <property type="project" value="InterPro"/>
</dbReference>
<proteinExistence type="inferred from homology"/>
<dbReference type="SUPFAM" id="SSF52540">
    <property type="entry name" value="P-loop containing nucleoside triphosphate hydrolases"/>
    <property type="match status" value="1"/>
</dbReference>
<evidence type="ECO:0000259" key="2">
    <source>
        <dbReference type="Pfam" id="PF00437"/>
    </source>
</evidence>
<protein>
    <submittedName>
        <fullName evidence="3">Twitching motility protein</fullName>
    </submittedName>
</protein>
<evidence type="ECO:0000313" key="4">
    <source>
        <dbReference type="Proteomes" id="UP000319613"/>
    </source>
</evidence>
<dbReference type="Pfam" id="PF00437">
    <property type="entry name" value="T2SSE"/>
    <property type="match status" value="1"/>
</dbReference>
<dbReference type="CDD" id="cd01131">
    <property type="entry name" value="PilT"/>
    <property type="match status" value="1"/>
</dbReference>
<dbReference type="InterPro" id="IPR001482">
    <property type="entry name" value="T2SS/T4SS_dom"/>
</dbReference>
<dbReference type="PANTHER" id="PTHR30486:SF16">
    <property type="entry name" value="TWITCHING MOTILITY PROTEIN PILT"/>
    <property type="match status" value="1"/>
</dbReference>
<dbReference type="AlphaFoldDB" id="A0A554JDG4"/>